<accession>A0A162IL67</accession>
<dbReference type="Proteomes" id="UP000242877">
    <property type="component" value="Unassembled WGS sequence"/>
</dbReference>
<protein>
    <submittedName>
        <fullName evidence="1">Uncharacterized protein</fullName>
    </submittedName>
</protein>
<dbReference type="EMBL" id="AZGZ01000004">
    <property type="protein sequence ID" value="KZZ95742.1"/>
    <property type="molecule type" value="Genomic_DNA"/>
</dbReference>
<gene>
    <name evidence="1" type="ORF">AAP_01418</name>
</gene>
<comment type="caution">
    <text evidence="1">The sequence shown here is derived from an EMBL/GenBank/DDBJ whole genome shotgun (WGS) entry which is preliminary data.</text>
</comment>
<name>A0A162IL67_9EURO</name>
<evidence type="ECO:0000313" key="2">
    <source>
        <dbReference type="Proteomes" id="UP000242877"/>
    </source>
</evidence>
<reference evidence="1 2" key="1">
    <citation type="journal article" date="2016" name="Genome Biol. Evol.">
        <title>Divergent and convergent evolution of fungal pathogenicity.</title>
        <authorList>
            <person name="Shang Y."/>
            <person name="Xiao G."/>
            <person name="Zheng P."/>
            <person name="Cen K."/>
            <person name="Zhan S."/>
            <person name="Wang C."/>
        </authorList>
    </citation>
    <scope>NUCLEOTIDE SEQUENCE [LARGE SCALE GENOMIC DNA]</scope>
    <source>
        <strain evidence="1 2">ARSEF 7405</strain>
    </source>
</reference>
<evidence type="ECO:0000313" key="1">
    <source>
        <dbReference type="EMBL" id="KZZ95742.1"/>
    </source>
</evidence>
<dbReference type="VEuPathDB" id="FungiDB:AAP_01418"/>
<keyword evidence="2" id="KW-1185">Reference proteome</keyword>
<dbReference type="AlphaFoldDB" id="A0A162IL67"/>
<organism evidence="1 2">
    <name type="scientific">Ascosphaera apis ARSEF 7405</name>
    <dbReference type="NCBI Taxonomy" id="392613"/>
    <lineage>
        <taxon>Eukaryota</taxon>
        <taxon>Fungi</taxon>
        <taxon>Dikarya</taxon>
        <taxon>Ascomycota</taxon>
        <taxon>Pezizomycotina</taxon>
        <taxon>Eurotiomycetes</taxon>
        <taxon>Eurotiomycetidae</taxon>
        <taxon>Onygenales</taxon>
        <taxon>Ascosphaeraceae</taxon>
        <taxon>Ascosphaera</taxon>
    </lineage>
</organism>
<sequence>MDVAASVSFTRQQRVAANVESLKSKFQLPTSITLRNPFAELFSSPQKKKTLAVIVSEYDPPKLKNAMAAQA</sequence>
<dbReference type="OrthoDB" id="10359279at2759"/>
<proteinExistence type="predicted"/>